<dbReference type="InterPro" id="IPR036928">
    <property type="entry name" value="AS_sf"/>
</dbReference>
<keyword evidence="2" id="KW-1133">Transmembrane helix</keyword>
<feature type="domain" description="Amidase" evidence="3">
    <location>
        <begin position="174"/>
        <end position="600"/>
    </location>
</feature>
<dbReference type="InterPro" id="IPR020556">
    <property type="entry name" value="Amidase_CS"/>
</dbReference>
<dbReference type="SUPFAM" id="SSF75304">
    <property type="entry name" value="Amidase signature (AS) enzymes"/>
    <property type="match status" value="1"/>
</dbReference>
<dbReference type="InterPro" id="IPR023631">
    <property type="entry name" value="Amidase_dom"/>
</dbReference>
<evidence type="ECO:0000256" key="1">
    <source>
        <dbReference type="ARBA" id="ARBA00009199"/>
    </source>
</evidence>
<dbReference type="PANTHER" id="PTHR11895">
    <property type="entry name" value="TRANSAMIDASE"/>
    <property type="match status" value="1"/>
</dbReference>
<dbReference type="Proteomes" id="UP001158576">
    <property type="component" value="Chromosome PAR"/>
</dbReference>
<accession>A0ABN7RMC3</accession>
<keyword evidence="2" id="KW-0812">Transmembrane</keyword>
<evidence type="ECO:0000259" key="3">
    <source>
        <dbReference type="Pfam" id="PF01425"/>
    </source>
</evidence>
<dbReference type="PROSITE" id="PS00571">
    <property type="entry name" value="AMIDASES"/>
    <property type="match status" value="1"/>
</dbReference>
<sequence>MQTIGINDMARSVFQRAYVRRYTLGAWLGVPVVLSYSFYKLFVEKIFTAEEEFVNRDAVDFAPNDSHIGDAAPGHSPAWLLRFQNHIFKTRFGKWFFLPIPVKTGMRDLVRHAALTCRATFYPIGHVEPEDVVTDYKPDLSSPLKSTKRADSWLPTTIDDYTTAYKSGKYTPVDVIEKLLQDLEILNGKLNMMCEYFPDQVRAQAKESAARYAEGKPLGPFDGVPIAMKDQLDIEGHRRRNGLEFCEGGAAVEDCTITARCRAQGMIIVGLTNMHPKGLSCFGSNTSSDHGICRNPYNDQFFCGASSSGAGAIVASGIMPLAIGTDGGGSVRIPSGYCNLVGLFPSIGRIPQRGTSSGTCSAAGPMAHTPQDCARLYAVIAGPDFKEGSEQSRIQPAVTIPKTILKSLAGLRVGIDQDWNQHGVEKVLLQDFQRRLNWMIDQGAEIVNFIMPEKDLVYAAHLICFSNEIASDVVRYAQQGKKVDYDVELVSNIQAMSTRATDYYIANKIRTKFMRIFENDIWPKMDIIATPMSRTTMVRIGEQDHIYGRADPKTVGKISHFTRIFNFVGCPGIMVQLGHDKNNIPYGFHMAAKWWDEKRLFEIADFMESQAPYKKPVHLSTPPFKQE</sequence>
<dbReference type="Pfam" id="PF01425">
    <property type="entry name" value="Amidase"/>
    <property type="match status" value="1"/>
</dbReference>
<proteinExistence type="inferred from homology"/>
<gene>
    <name evidence="4" type="ORF">OKIOD_LOCUS461</name>
</gene>
<dbReference type="PANTHER" id="PTHR11895:SF67">
    <property type="entry name" value="AMIDASE DOMAIN-CONTAINING PROTEIN"/>
    <property type="match status" value="1"/>
</dbReference>
<evidence type="ECO:0000256" key="2">
    <source>
        <dbReference type="SAM" id="Phobius"/>
    </source>
</evidence>
<dbReference type="Gene3D" id="3.90.1300.10">
    <property type="entry name" value="Amidase signature (AS) domain"/>
    <property type="match status" value="1"/>
</dbReference>
<evidence type="ECO:0000313" key="5">
    <source>
        <dbReference type="Proteomes" id="UP001158576"/>
    </source>
</evidence>
<dbReference type="InterPro" id="IPR000120">
    <property type="entry name" value="Amidase"/>
</dbReference>
<name>A0ABN7RMC3_OIKDI</name>
<protein>
    <submittedName>
        <fullName evidence="4">Oidioi.mRNA.OKI2018_I69.PAR.g8903.t1.cds</fullName>
    </submittedName>
</protein>
<reference evidence="4 5" key="1">
    <citation type="submission" date="2021-04" db="EMBL/GenBank/DDBJ databases">
        <authorList>
            <person name="Bliznina A."/>
        </authorList>
    </citation>
    <scope>NUCLEOTIDE SEQUENCE [LARGE SCALE GENOMIC DNA]</scope>
</reference>
<organism evidence="4 5">
    <name type="scientific">Oikopleura dioica</name>
    <name type="common">Tunicate</name>
    <dbReference type="NCBI Taxonomy" id="34765"/>
    <lineage>
        <taxon>Eukaryota</taxon>
        <taxon>Metazoa</taxon>
        <taxon>Chordata</taxon>
        <taxon>Tunicata</taxon>
        <taxon>Appendicularia</taxon>
        <taxon>Copelata</taxon>
        <taxon>Oikopleuridae</taxon>
        <taxon>Oikopleura</taxon>
    </lineage>
</organism>
<keyword evidence="2" id="KW-0472">Membrane</keyword>
<keyword evidence="5" id="KW-1185">Reference proteome</keyword>
<feature type="transmembrane region" description="Helical" evidence="2">
    <location>
        <begin position="21"/>
        <end position="39"/>
    </location>
</feature>
<evidence type="ECO:0000313" key="4">
    <source>
        <dbReference type="EMBL" id="CAG5078111.1"/>
    </source>
</evidence>
<comment type="similarity">
    <text evidence="1">Belongs to the amidase family.</text>
</comment>
<dbReference type="EMBL" id="OU015568">
    <property type="protein sequence ID" value="CAG5078111.1"/>
    <property type="molecule type" value="Genomic_DNA"/>
</dbReference>